<evidence type="ECO:0000313" key="2">
    <source>
        <dbReference type="Proteomes" id="UP000054516"/>
    </source>
</evidence>
<dbReference type="AlphaFoldDB" id="A0A1W2TVT2"/>
<accession>A0A1W2TVT2</accession>
<dbReference type="Proteomes" id="UP000054516">
    <property type="component" value="Unassembled WGS sequence"/>
</dbReference>
<organism evidence="1">
    <name type="scientific">Rosellinia necatrix</name>
    <name type="common">White root-rot fungus</name>
    <dbReference type="NCBI Taxonomy" id="77044"/>
    <lineage>
        <taxon>Eukaryota</taxon>
        <taxon>Fungi</taxon>
        <taxon>Dikarya</taxon>
        <taxon>Ascomycota</taxon>
        <taxon>Pezizomycotina</taxon>
        <taxon>Sordariomycetes</taxon>
        <taxon>Xylariomycetidae</taxon>
        <taxon>Xylariales</taxon>
        <taxon>Xylariaceae</taxon>
        <taxon>Rosellinia</taxon>
    </lineage>
</organism>
<evidence type="ECO:0000313" key="1">
    <source>
        <dbReference type="EMBL" id="GAP92764.2"/>
    </source>
</evidence>
<dbReference type="EMBL" id="DF977530">
    <property type="protein sequence ID" value="GAP92764.2"/>
    <property type="molecule type" value="Genomic_DNA"/>
</dbReference>
<proteinExistence type="predicted"/>
<reference evidence="1" key="1">
    <citation type="submission" date="2016-03" db="EMBL/GenBank/DDBJ databases">
        <title>Draft genome sequence of Rosellinia necatrix.</title>
        <authorList>
            <person name="Kanematsu S."/>
        </authorList>
    </citation>
    <scope>NUCLEOTIDE SEQUENCE [LARGE SCALE GENOMIC DNA]</scope>
    <source>
        <strain evidence="1">W97</strain>
    </source>
</reference>
<sequence length="138" mass="15843">MQHDGLLPCRNGCDLEMFGGLEISMYPAAAILRRVQRWFAISPVKRWMQLKFYHPNLQIIPQPVWVRPSAMLERDTARQSAALRQTNVGKFLQPLDRGEMFCALPTTAPIVVNLESLSFVHSNHTKYWKTSEVVLYVA</sequence>
<name>A0A1W2TVT2_ROSNE</name>
<protein>
    <submittedName>
        <fullName evidence="1">Uncharacterized protein</fullName>
    </submittedName>
</protein>
<keyword evidence="2" id="KW-1185">Reference proteome</keyword>
<gene>
    <name evidence="1" type="ORF">SAMD00023353_8500250</name>
</gene>